<evidence type="ECO:0000313" key="1">
    <source>
        <dbReference type="EMBL" id="QTA92035.1"/>
    </source>
</evidence>
<gene>
    <name evidence="1" type="ORF">dnm_081090</name>
</gene>
<reference evidence="1" key="1">
    <citation type="journal article" date="2021" name="Microb. Physiol.">
        <title>Proteogenomic Insights into the Physiology of Marine, Sulfate-Reducing, Filamentous Desulfonema limicola and Desulfonema magnum.</title>
        <authorList>
            <person name="Schnaars V."/>
            <person name="Wohlbrand L."/>
            <person name="Scheve S."/>
            <person name="Hinrichs C."/>
            <person name="Reinhardt R."/>
            <person name="Rabus R."/>
        </authorList>
    </citation>
    <scope>NUCLEOTIDE SEQUENCE</scope>
    <source>
        <strain evidence="1">4be13</strain>
    </source>
</reference>
<accession>A0A975BVS7</accession>
<sequence length="44" mass="4818">MSLILLPCAFRRTVRGTDHCHPGLPAKSVRNKLITPGCPSVNIF</sequence>
<dbReference type="KEGG" id="dmm:dnm_081090"/>
<name>A0A975BVS7_9BACT</name>
<dbReference type="AlphaFoldDB" id="A0A975BVS7"/>
<proteinExistence type="predicted"/>
<organism evidence="1 2">
    <name type="scientific">Desulfonema magnum</name>
    <dbReference type="NCBI Taxonomy" id="45655"/>
    <lineage>
        <taxon>Bacteria</taxon>
        <taxon>Pseudomonadati</taxon>
        <taxon>Thermodesulfobacteriota</taxon>
        <taxon>Desulfobacteria</taxon>
        <taxon>Desulfobacterales</taxon>
        <taxon>Desulfococcaceae</taxon>
        <taxon>Desulfonema</taxon>
    </lineage>
</organism>
<dbReference type="Proteomes" id="UP000663722">
    <property type="component" value="Chromosome"/>
</dbReference>
<evidence type="ECO:0000313" key="2">
    <source>
        <dbReference type="Proteomes" id="UP000663722"/>
    </source>
</evidence>
<dbReference type="EMBL" id="CP061800">
    <property type="protein sequence ID" value="QTA92035.1"/>
    <property type="molecule type" value="Genomic_DNA"/>
</dbReference>
<keyword evidence="2" id="KW-1185">Reference proteome</keyword>
<protein>
    <submittedName>
        <fullName evidence="1">Uncharacterized protein</fullName>
    </submittedName>
</protein>